<proteinExistence type="predicted"/>
<evidence type="ECO:0008006" key="4">
    <source>
        <dbReference type="Google" id="ProtNLM"/>
    </source>
</evidence>
<feature type="transmembrane region" description="Helical" evidence="1">
    <location>
        <begin position="20"/>
        <end position="40"/>
    </location>
</feature>
<keyword evidence="1" id="KW-0812">Transmembrane</keyword>
<dbReference type="Proteomes" id="UP000612746">
    <property type="component" value="Unassembled WGS sequence"/>
</dbReference>
<sequence length="173" mass="20455">MLFLSVENVKVEEDMLLTLWGWFVLTIVLSGVGFSSHYFVTSQYKTLKLHGEEYMKTYQAVIDKSVPMLTGLERFFYFQLRSGNIRYFCGECGSHLFAYDKQWAEWCYPYASAIDTDLPVPKPEDIHRLMLNKKSKCNWANTPPVDNKRNFSEYPDTSLEDWHKKNHQFIERK</sequence>
<comment type="caution">
    <text evidence="2">The sequence shown here is derived from an EMBL/GenBank/DDBJ whole genome shotgun (WGS) entry which is preliminary data.</text>
</comment>
<name>A0A8H7PF65_9FUNG</name>
<dbReference type="SUPFAM" id="SSF51316">
    <property type="entry name" value="Mss4-like"/>
    <property type="match status" value="1"/>
</dbReference>
<dbReference type="AlphaFoldDB" id="A0A8H7PF65"/>
<protein>
    <recommendedName>
        <fullName evidence="4">CENP-V/GFA domain-containing protein</fullName>
    </recommendedName>
</protein>
<accession>A0A8H7PF65</accession>
<evidence type="ECO:0000313" key="3">
    <source>
        <dbReference type="Proteomes" id="UP000612746"/>
    </source>
</evidence>
<keyword evidence="1" id="KW-1133">Transmembrane helix</keyword>
<dbReference type="EMBL" id="JAEPRA010000023">
    <property type="protein sequence ID" value="KAG2172555.1"/>
    <property type="molecule type" value="Genomic_DNA"/>
</dbReference>
<evidence type="ECO:0000313" key="2">
    <source>
        <dbReference type="EMBL" id="KAG2172555.1"/>
    </source>
</evidence>
<evidence type="ECO:0000256" key="1">
    <source>
        <dbReference type="SAM" id="Phobius"/>
    </source>
</evidence>
<dbReference type="OrthoDB" id="406544at2759"/>
<reference evidence="2" key="1">
    <citation type="submission" date="2020-12" db="EMBL/GenBank/DDBJ databases">
        <title>Metabolic potential, ecology and presence of endohyphal bacteria is reflected in genomic diversity of Mucoromycotina.</title>
        <authorList>
            <person name="Muszewska A."/>
            <person name="Okrasinska A."/>
            <person name="Steczkiewicz K."/>
            <person name="Drgas O."/>
            <person name="Orlowska M."/>
            <person name="Perlinska-Lenart U."/>
            <person name="Aleksandrzak-Piekarczyk T."/>
            <person name="Szatraj K."/>
            <person name="Zielenkiewicz U."/>
            <person name="Pilsyk S."/>
            <person name="Malc E."/>
            <person name="Mieczkowski P."/>
            <person name="Kruszewska J.S."/>
            <person name="Biernat P."/>
            <person name="Pawlowska J."/>
        </authorList>
    </citation>
    <scope>NUCLEOTIDE SEQUENCE</scope>
    <source>
        <strain evidence="2">WA0000051536</strain>
    </source>
</reference>
<gene>
    <name evidence="2" type="ORF">INT44_002570</name>
</gene>
<dbReference type="InterPro" id="IPR011057">
    <property type="entry name" value="Mss4-like_sf"/>
</dbReference>
<organism evidence="2 3">
    <name type="scientific">Umbelopsis vinacea</name>
    <dbReference type="NCBI Taxonomy" id="44442"/>
    <lineage>
        <taxon>Eukaryota</taxon>
        <taxon>Fungi</taxon>
        <taxon>Fungi incertae sedis</taxon>
        <taxon>Mucoromycota</taxon>
        <taxon>Mucoromycotina</taxon>
        <taxon>Umbelopsidomycetes</taxon>
        <taxon>Umbelopsidales</taxon>
        <taxon>Umbelopsidaceae</taxon>
        <taxon>Umbelopsis</taxon>
    </lineage>
</organism>
<keyword evidence="1" id="KW-0472">Membrane</keyword>
<keyword evidence="3" id="KW-1185">Reference proteome</keyword>